<sequence length="154" mass="16370">MYAPASPFSRPIPSAGSRSLSGVYRQVGVETSVSGATPHELVKLLLNGYFDALAEAKGALAAGSIEIKGRALSRAIRIVEEGLKCSLDTTMGGEVAQNLNMLYGYISLRLTHANLKNDVAAIDECVQLMTPIREAWQGIASQANTAQIHKEVVA</sequence>
<dbReference type="Gene3D" id="1.20.120.340">
    <property type="entry name" value="Flagellar protein FliS"/>
    <property type="match status" value="1"/>
</dbReference>
<dbReference type="Pfam" id="PF02561">
    <property type="entry name" value="FliS"/>
    <property type="match status" value="1"/>
</dbReference>
<dbReference type="GO" id="GO:0044780">
    <property type="term" value="P:bacterial-type flagellum assembly"/>
    <property type="evidence" value="ECO:0007669"/>
    <property type="project" value="InterPro"/>
</dbReference>
<accession>A0A426V7Q0</accession>
<dbReference type="GO" id="GO:0005829">
    <property type="term" value="C:cytosol"/>
    <property type="evidence" value="ECO:0007669"/>
    <property type="project" value="UniProtKB-SubCell"/>
</dbReference>
<organism evidence="6 7">
    <name type="scientific">Aquabacterium soli</name>
    <dbReference type="NCBI Taxonomy" id="2493092"/>
    <lineage>
        <taxon>Bacteria</taxon>
        <taxon>Pseudomonadati</taxon>
        <taxon>Pseudomonadota</taxon>
        <taxon>Betaproteobacteria</taxon>
        <taxon>Burkholderiales</taxon>
        <taxon>Aquabacterium</taxon>
    </lineage>
</organism>
<comment type="subcellular location">
    <subcellularLocation>
        <location evidence="1">Cytoplasm</location>
        <location evidence="1">Cytosol</location>
    </subcellularLocation>
</comment>
<dbReference type="InterPro" id="IPR036584">
    <property type="entry name" value="FliS_sf"/>
</dbReference>
<keyword evidence="4" id="KW-1005">Bacterial flagellum biogenesis</keyword>
<dbReference type="GO" id="GO:0071973">
    <property type="term" value="P:bacterial-type flagellum-dependent cell motility"/>
    <property type="evidence" value="ECO:0007669"/>
    <property type="project" value="TreeGrafter"/>
</dbReference>
<keyword evidence="7" id="KW-1185">Reference proteome</keyword>
<keyword evidence="5" id="KW-0143">Chaperone</keyword>
<keyword evidence="3" id="KW-0963">Cytoplasm</keyword>
<dbReference type="EMBL" id="RSED01000018">
    <property type="protein sequence ID" value="RRS02851.1"/>
    <property type="molecule type" value="Genomic_DNA"/>
</dbReference>
<evidence type="ECO:0000256" key="1">
    <source>
        <dbReference type="ARBA" id="ARBA00004514"/>
    </source>
</evidence>
<evidence type="ECO:0000256" key="2">
    <source>
        <dbReference type="ARBA" id="ARBA00008787"/>
    </source>
</evidence>
<protein>
    <submittedName>
        <fullName evidence="6">Flagellar export chaperone FliS</fullName>
    </submittedName>
</protein>
<evidence type="ECO:0000256" key="4">
    <source>
        <dbReference type="ARBA" id="ARBA00022795"/>
    </source>
</evidence>
<evidence type="ECO:0000256" key="5">
    <source>
        <dbReference type="ARBA" id="ARBA00023186"/>
    </source>
</evidence>
<comment type="caution">
    <text evidence="6">The sequence shown here is derived from an EMBL/GenBank/DDBJ whole genome shotgun (WGS) entry which is preliminary data.</text>
</comment>
<dbReference type="Proteomes" id="UP000269265">
    <property type="component" value="Unassembled WGS sequence"/>
</dbReference>
<proteinExistence type="inferred from homology"/>
<keyword evidence="6" id="KW-0969">Cilium</keyword>
<comment type="similarity">
    <text evidence="2">Belongs to the FliS family.</text>
</comment>
<keyword evidence="6" id="KW-0282">Flagellum</keyword>
<gene>
    <name evidence="6" type="primary">fliS</name>
    <name evidence="6" type="ORF">EIP75_18710</name>
</gene>
<reference evidence="6 7" key="1">
    <citation type="submission" date="2018-12" db="EMBL/GenBank/DDBJ databases">
        <title>The whole draft genome of Aquabacterium sp. SJQ9.</title>
        <authorList>
            <person name="Sun L."/>
            <person name="Gao X."/>
            <person name="Chen W."/>
            <person name="Huang K."/>
        </authorList>
    </citation>
    <scope>NUCLEOTIDE SEQUENCE [LARGE SCALE GENOMIC DNA]</scope>
    <source>
        <strain evidence="6 7">SJQ9</strain>
    </source>
</reference>
<name>A0A426V7Q0_9BURK</name>
<dbReference type="CDD" id="cd16098">
    <property type="entry name" value="FliS"/>
    <property type="match status" value="1"/>
</dbReference>
<evidence type="ECO:0000313" key="6">
    <source>
        <dbReference type="EMBL" id="RRS02851.1"/>
    </source>
</evidence>
<dbReference type="PANTHER" id="PTHR34773">
    <property type="entry name" value="FLAGELLAR SECRETION CHAPERONE FLIS"/>
    <property type="match status" value="1"/>
</dbReference>
<evidence type="ECO:0000256" key="3">
    <source>
        <dbReference type="ARBA" id="ARBA00022490"/>
    </source>
</evidence>
<dbReference type="OrthoDB" id="9792010at2"/>
<dbReference type="AlphaFoldDB" id="A0A426V7Q0"/>
<dbReference type="PANTHER" id="PTHR34773:SF1">
    <property type="entry name" value="FLAGELLAR SECRETION CHAPERONE FLIS"/>
    <property type="match status" value="1"/>
</dbReference>
<dbReference type="InterPro" id="IPR003713">
    <property type="entry name" value="FliS"/>
</dbReference>
<dbReference type="SUPFAM" id="SSF101116">
    <property type="entry name" value="Flagellar export chaperone FliS"/>
    <property type="match status" value="1"/>
</dbReference>
<evidence type="ECO:0000313" key="7">
    <source>
        <dbReference type="Proteomes" id="UP000269265"/>
    </source>
</evidence>
<dbReference type="NCBIfam" id="TIGR00208">
    <property type="entry name" value="fliS"/>
    <property type="match status" value="1"/>
</dbReference>
<keyword evidence="6" id="KW-0966">Cell projection</keyword>